<accession>A0AAX0WUL1</accession>
<keyword evidence="2" id="KW-1185">Reference proteome</keyword>
<gene>
    <name evidence="1" type="ORF">A6J39_005500</name>
</gene>
<reference evidence="1" key="1">
    <citation type="submission" date="2017-12" db="EMBL/GenBank/DDBJ databases">
        <title>FDA dAtabase for Regulatory Grade micrObial Sequences (FDA-ARGOS): Supporting development and validation of Infectious Disease Dx tests.</title>
        <authorList>
            <person name="Kerrigan L."/>
            <person name="Tallon L.J."/>
            <person name="Sadzewicz L."/>
            <person name="Sengamalay N."/>
            <person name="Ott S."/>
            <person name="Godinez A."/>
            <person name="Nagaraj S."/>
            <person name="Vavikolanu K."/>
            <person name="Vyas G."/>
            <person name="Nadendla S."/>
            <person name="Aluvathingal J."/>
            <person name="Sichtig H."/>
        </authorList>
    </citation>
    <scope>NUCLEOTIDE SEQUENCE [LARGE SCALE GENOMIC DNA]</scope>
    <source>
        <strain evidence="1">FDAARGOS_200</strain>
    </source>
</reference>
<dbReference type="Proteomes" id="UP000192511">
    <property type="component" value="Unassembled WGS sequence"/>
</dbReference>
<dbReference type="AlphaFoldDB" id="A0AAX0WUL1"/>
<proteinExistence type="predicted"/>
<dbReference type="RefSeq" id="WP_058388439.1">
    <property type="nucleotide sequence ID" value="NZ_CBCRWC010000002.1"/>
</dbReference>
<name>A0AAX0WUL1_9GAMM</name>
<protein>
    <submittedName>
        <fullName evidence="1">Uncharacterized protein</fullName>
    </submittedName>
</protein>
<sequence>MANVSLQMFKKNTHFYGKQRSLESVTKARCFPFLVVKKKALALCFYSKKCKEINKVLKK</sequence>
<comment type="caution">
    <text evidence="1">The sequence shown here is derived from an EMBL/GenBank/DDBJ whole genome shotgun (WGS) entry which is preliminary data.</text>
</comment>
<dbReference type="EMBL" id="NBTX02000004">
    <property type="protein sequence ID" value="PNL60709.1"/>
    <property type="molecule type" value="Genomic_DNA"/>
</dbReference>
<evidence type="ECO:0000313" key="2">
    <source>
        <dbReference type="Proteomes" id="UP000192511"/>
    </source>
</evidence>
<organism evidence="1 2">
    <name type="scientific">Legionella anisa</name>
    <dbReference type="NCBI Taxonomy" id="28082"/>
    <lineage>
        <taxon>Bacteria</taxon>
        <taxon>Pseudomonadati</taxon>
        <taxon>Pseudomonadota</taxon>
        <taxon>Gammaproteobacteria</taxon>
        <taxon>Legionellales</taxon>
        <taxon>Legionellaceae</taxon>
        <taxon>Legionella</taxon>
    </lineage>
</organism>
<evidence type="ECO:0000313" key="1">
    <source>
        <dbReference type="EMBL" id="PNL60709.1"/>
    </source>
</evidence>